<dbReference type="Proteomes" id="UP000001510">
    <property type="component" value="Chromosome"/>
</dbReference>
<dbReference type="KEGG" id="mar:MAE_61670"/>
<dbReference type="PaxDb" id="449447-MAE_61670"/>
<accession>B0JKD5</accession>
<proteinExistence type="predicted"/>
<dbReference type="EMBL" id="AP009552">
    <property type="protein sequence ID" value="BAG05989.1"/>
    <property type="molecule type" value="Genomic_DNA"/>
</dbReference>
<keyword evidence="2" id="KW-1185">Reference proteome</keyword>
<sequence>MRAIFINKSYPYRKTIMFIYGKGEVGKWGGEGFSGNLPITLNPYCLLHSAIDVHQ</sequence>
<protein>
    <submittedName>
        <fullName evidence="1">Uncharacterized protein</fullName>
    </submittedName>
</protein>
<organism evidence="1 2">
    <name type="scientific">Microcystis aeruginosa (strain NIES-843 / IAM M-2473)</name>
    <dbReference type="NCBI Taxonomy" id="449447"/>
    <lineage>
        <taxon>Bacteria</taxon>
        <taxon>Bacillati</taxon>
        <taxon>Cyanobacteriota</taxon>
        <taxon>Cyanophyceae</taxon>
        <taxon>Oscillatoriophycideae</taxon>
        <taxon>Chroococcales</taxon>
        <taxon>Microcystaceae</taxon>
        <taxon>Microcystis</taxon>
    </lineage>
</organism>
<dbReference type="AlphaFoldDB" id="B0JKD5"/>
<evidence type="ECO:0000313" key="2">
    <source>
        <dbReference type="Proteomes" id="UP000001510"/>
    </source>
</evidence>
<reference evidence="1 2" key="1">
    <citation type="journal article" date="2007" name="DNA Res.">
        <title>Complete genomic structure of the bloom-forming toxic cyanobacterium Microcystis aeruginosa NIES-843.</title>
        <authorList>
            <person name="Kaneko T."/>
            <person name="Nakajima N."/>
            <person name="Okamoto S."/>
            <person name="Suzuki I."/>
            <person name="Tanabe Y."/>
            <person name="Tamaoki M."/>
            <person name="Nakamura Y."/>
            <person name="Kasai F."/>
            <person name="Watanabe A."/>
            <person name="Kawashima K."/>
            <person name="Kishida Y."/>
            <person name="Ono A."/>
            <person name="Shimizu Y."/>
            <person name="Takahashi C."/>
            <person name="Minami C."/>
            <person name="Fujishiro T."/>
            <person name="Kohara M."/>
            <person name="Katoh M."/>
            <person name="Nakazaki N."/>
            <person name="Nakayama S."/>
            <person name="Yamada M."/>
            <person name="Tabata S."/>
            <person name="Watanabe M.M."/>
        </authorList>
    </citation>
    <scope>NUCLEOTIDE SEQUENCE [LARGE SCALE GENOMIC DNA]</scope>
    <source>
        <strain evidence="2">NIES-843 / IAM M-247</strain>
    </source>
</reference>
<dbReference type="HOGENOM" id="CLU_3027243_0_0_3"/>
<evidence type="ECO:0000313" key="1">
    <source>
        <dbReference type="EMBL" id="BAG05989.1"/>
    </source>
</evidence>
<name>B0JKD5_MICAN</name>
<dbReference type="STRING" id="449447.MAE_61670"/>
<dbReference type="EnsemblBacteria" id="BAG05989">
    <property type="protein sequence ID" value="BAG05989"/>
    <property type="gene ID" value="MAE_61670"/>
</dbReference>
<gene>
    <name evidence="1" type="ordered locus">MAE_61670</name>
</gene>